<feature type="non-terminal residue" evidence="8">
    <location>
        <position position="1"/>
    </location>
</feature>
<keyword evidence="3 7" id="KW-0479">Metal-binding</keyword>
<reference evidence="8 9" key="1">
    <citation type="journal article" date="2015" name="Environ. Microbiol.">
        <title>Metagenome sequence of Elaphomyces granulatus from sporocarp tissue reveals Ascomycota ectomycorrhizal fingerprints of genome expansion and a Proteobacteria-rich microbiome.</title>
        <authorList>
            <person name="Quandt C.A."/>
            <person name="Kohler A."/>
            <person name="Hesse C.N."/>
            <person name="Sharpton T.J."/>
            <person name="Martin F."/>
            <person name="Spatafora J.W."/>
        </authorList>
    </citation>
    <scope>NUCLEOTIDE SEQUENCE [LARGE SCALE GENOMIC DNA]</scope>
    <source>
        <strain evidence="8 9">OSC145934</strain>
    </source>
</reference>
<dbReference type="GO" id="GO:0016705">
    <property type="term" value="F:oxidoreductase activity, acting on paired donors, with incorporation or reduction of molecular oxygen"/>
    <property type="evidence" value="ECO:0007669"/>
    <property type="project" value="InterPro"/>
</dbReference>
<evidence type="ECO:0000256" key="3">
    <source>
        <dbReference type="ARBA" id="ARBA00022723"/>
    </source>
</evidence>
<keyword evidence="7" id="KW-0349">Heme</keyword>
<evidence type="ECO:0000256" key="1">
    <source>
        <dbReference type="ARBA" id="ARBA00001971"/>
    </source>
</evidence>
<dbReference type="PANTHER" id="PTHR46300:SF2">
    <property type="entry name" value="CYTOCHROME P450 MONOOXYGENASE ALNH-RELATED"/>
    <property type="match status" value="1"/>
</dbReference>
<organism evidence="8 9">
    <name type="scientific">Elaphomyces granulatus</name>
    <dbReference type="NCBI Taxonomy" id="519963"/>
    <lineage>
        <taxon>Eukaryota</taxon>
        <taxon>Fungi</taxon>
        <taxon>Dikarya</taxon>
        <taxon>Ascomycota</taxon>
        <taxon>Pezizomycotina</taxon>
        <taxon>Eurotiomycetes</taxon>
        <taxon>Eurotiomycetidae</taxon>
        <taxon>Eurotiales</taxon>
        <taxon>Elaphomycetaceae</taxon>
        <taxon>Elaphomyces</taxon>
    </lineage>
</organism>
<dbReference type="AlphaFoldDB" id="A0A232LR70"/>
<keyword evidence="4" id="KW-0560">Oxidoreductase</keyword>
<comment type="similarity">
    <text evidence="2">Belongs to the cytochrome P450 family.</text>
</comment>
<proteinExistence type="inferred from homology"/>
<dbReference type="GO" id="GO:0004497">
    <property type="term" value="F:monooxygenase activity"/>
    <property type="evidence" value="ECO:0007669"/>
    <property type="project" value="UniProtKB-KW"/>
</dbReference>
<keyword evidence="5 7" id="KW-0408">Iron</keyword>
<comment type="caution">
    <text evidence="8">The sequence shown here is derived from an EMBL/GenBank/DDBJ whole genome shotgun (WGS) entry which is preliminary data.</text>
</comment>
<feature type="binding site" description="axial binding residue" evidence="7">
    <location>
        <position position="415"/>
    </location>
    <ligand>
        <name>heme</name>
        <dbReference type="ChEBI" id="CHEBI:30413"/>
    </ligand>
    <ligandPart>
        <name>Fe</name>
        <dbReference type="ChEBI" id="CHEBI:18248"/>
    </ligandPart>
</feature>
<evidence type="ECO:0000256" key="7">
    <source>
        <dbReference type="PIRSR" id="PIRSR602401-1"/>
    </source>
</evidence>
<dbReference type="PRINTS" id="PR00385">
    <property type="entry name" value="P450"/>
</dbReference>
<dbReference type="GO" id="GO:0005506">
    <property type="term" value="F:iron ion binding"/>
    <property type="evidence" value="ECO:0007669"/>
    <property type="project" value="InterPro"/>
</dbReference>
<keyword evidence="6" id="KW-0503">Monooxygenase</keyword>
<name>A0A232LR70_9EURO</name>
<evidence type="ECO:0000256" key="2">
    <source>
        <dbReference type="ARBA" id="ARBA00010617"/>
    </source>
</evidence>
<dbReference type="InterPro" id="IPR002401">
    <property type="entry name" value="Cyt_P450_E_grp-I"/>
</dbReference>
<evidence type="ECO:0000313" key="8">
    <source>
        <dbReference type="EMBL" id="OXV06661.1"/>
    </source>
</evidence>
<dbReference type="Gene3D" id="1.10.630.10">
    <property type="entry name" value="Cytochrome P450"/>
    <property type="match status" value="1"/>
</dbReference>
<dbReference type="InterPro" id="IPR001128">
    <property type="entry name" value="Cyt_P450"/>
</dbReference>
<dbReference type="Pfam" id="PF00067">
    <property type="entry name" value="p450"/>
    <property type="match status" value="1"/>
</dbReference>
<evidence type="ECO:0000256" key="5">
    <source>
        <dbReference type="ARBA" id="ARBA00023004"/>
    </source>
</evidence>
<dbReference type="GO" id="GO:0020037">
    <property type="term" value="F:heme binding"/>
    <property type="evidence" value="ECO:0007669"/>
    <property type="project" value="InterPro"/>
</dbReference>
<accession>A0A232LR70</accession>
<gene>
    <name evidence="8" type="ORF">Egran_05572</name>
</gene>
<dbReference type="PRINTS" id="PR00463">
    <property type="entry name" value="EP450I"/>
</dbReference>
<evidence type="ECO:0000313" key="9">
    <source>
        <dbReference type="Proteomes" id="UP000243515"/>
    </source>
</evidence>
<protein>
    <recommendedName>
        <fullName evidence="10">Cytochrome P450</fullName>
    </recommendedName>
</protein>
<comment type="cofactor">
    <cofactor evidence="1 7">
        <name>heme</name>
        <dbReference type="ChEBI" id="CHEBI:30413"/>
    </cofactor>
</comment>
<keyword evidence="9" id="KW-1185">Reference proteome</keyword>
<dbReference type="EMBL" id="NPHW01005536">
    <property type="protein sequence ID" value="OXV06661.1"/>
    <property type="molecule type" value="Genomic_DNA"/>
</dbReference>
<dbReference type="Proteomes" id="UP000243515">
    <property type="component" value="Unassembled WGS sequence"/>
</dbReference>
<evidence type="ECO:0000256" key="4">
    <source>
        <dbReference type="ARBA" id="ARBA00023002"/>
    </source>
</evidence>
<dbReference type="CDD" id="cd11065">
    <property type="entry name" value="CYP64-like"/>
    <property type="match status" value="1"/>
</dbReference>
<evidence type="ECO:0008006" key="10">
    <source>
        <dbReference type="Google" id="ProtNLM"/>
    </source>
</evidence>
<dbReference type="SUPFAM" id="SSF48264">
    <property type="entry name" value="Cytochrome P450"/>
    <property type="match status" value="1"/>
</dbReference>
<sequence>SAQVGPPRLPLIGNIHQIPKTRAHLRFTEWSKKYGGLYSLKIGPASAVVITDRRLVKELFDKKSAIYSARPPSYVSQVLISGGDHLLVMNHGDTWRTFRKTVHQHFMESMCEKEHIRLLEAEHTQMMRDFLLHPEQHMFHTKRTANSIIMSLLFGIRTQSCETPHMTELYDIMERWSQVMETGATPPVDILPVLKWIPEKLLGSWVERSMDIGRRMKGLYGSMRRKVTARRQGTSTKHSSFLDHVLDQQEKLGFTENQVDFMGGVMMEGGSDTSSTMLLVLIQAIILHPEIQQRAQAQLDEVCGEDRSPNWADYQQLPYISMIIKETMRWRPVTPLAFPHALSKDDWVDGKFLPQGTTVFLNVWGLHHDEDVFPNSDLFDPSRYEGRQKLAAEYAAAPDYKQRDHYIYGAGRRICPGIHLAERSMFLGAAKLLWAFRFEQKIDAQGNPIPIDTDPITGYSEGFLVCPLPFQCNVTPRSKSREAVILREFAWMESDILSRYSEN</sequence>
<dbReference type="OrthoDB" id="1103324at2759"/>
<evidence type="ECO:0000256" key="6">
    <source>
        <dbReference type="ARBA" id="ARBA00023033"/>
    </source>
</evidence>
<dbReference type="PANTHER" id="PTHR46300">
    <property type="entry name" value="P450, PUTATIVE (EUROFUNG)-RELATED-RELATED"/>
    <property type="match status" value="1"/>
</dbReference>
<dbReference type="InterPro" id="IPR036396">
    <property type="entry name" value="Cyt_P450_sf"/>
</dbReference>
<dbReference type="InterPro" id="IPR050364">
    <property type="entry name" value="Cytochrome_P450_fung"/>
</dbReference>